<dbReference type="InterPro" id="IPR003814">
    <property type="entry name" value="FmdEsu_dom"/>
</dbReference>
<protein>
    <recommendedName>
        <fullName evidence="1">Formylmethanofuran dehydrogenase subunit E domain-containing protein</fullName>
    </recommendedName>
</protein>
<gene>
    <name evidence="2" type="ORF">C7B46_12320</name>
</gene>
<dbReference type="SUPFAM" id="SSF143555">
    <property type="entry name" value="FwdE-like"/>
    <property type="match status" value="1"/>
</dbReference>
<name>A0A2T2XEB3_9FIRM</name>
<organism evidence="2 3">
    <name type="scientific">Sulfobacillus benefaciens</name>
    <dbReference type="NCBI Taxonomy" id="453960"/>
    <lineage>
        <taxon>Bacteria</taxon>
        <taxon>Bacillati</taxon>
        <taxon>Bacillota</taxon>
        <taxon>Clostridia</taxon>
        <taxon>Eubacteriales</taxon>
        <taxon>Clostridiales Family XVII. Incertae Sedis</taxon>
        <taxon>Sulfobacillus</taxon>
    </lineage>
</organism>
<accession>A0A2T2XEB3</accession>
<comment type="caution">
    <text evidence="2">The sequence shown here is derived from an EMBL/GenBank/DDBJ whole genome shotgun (WGS) entry which is preliminary data.</text>
</comment>
<dbReference type="Gene3D" id="3.30.1330.130">
    <property type="match status" value="1"/>
</dbReference>
<dbReference type="AlphaFoldDB" id="A0A2T2XEB3"/>
<evidence type="ECO:0000313" key="2">
    <source>
        <dbReference type="EMBL" id="PSR32864.1"/>
    </source>
</evidence>
<reference evidence="2 3" key="1">
    <citation type="journal article" date="2014" name="BMC Genomics">
        <title>Comparison of environmental and isolate Sulfobacillus genomes reveals diverse carbon, sulfur, nitrogen, and hydrogen metabolisms.</title>
        <authorList>
            <person name="Justice N.B."/>
            <person name="Norman A."/>
            <person name="Brown C.T."/>
            <person name="Singh A."/>
            <person name="Thomas B.C."/>
            <person name="Banfield J.F."/>
        </authorList>
    </citation>
    <scope>NUCLEOTIDE SEQUENCE [LARGE SCALE GENOMIC DNA]</scope>
    <source>
        <strain evidence="2">AMDSBA4</strain>
    </source>
</reference>
<evidence type="ECO:0000259" key="1">
    <source>
        <dbReference type="Pfam" id="PF02663"/>
    </source>
</evidence>
<dbReference type="Proteomes" id="UP000242972">
    <property type="component" value="Unassembled WGS sequence"/>
</dbReference>
<evidence type="ECO:0000313" key="3">
    <source>
        <dbReference type="Proteomes" id="UP000242972"/>
    </source>
</evidence>
<dbReference type="Pfam" id="PF02663">
    <property type="entry name" value="FmdE"/>
    <property type="match status" value="1"/>
</dbReference>
<proteinExistence type="predicted"/>
<sequence length="228" mass="25801">MTTLEMEEIGDNGETWYWPEWAASASLPPFQVRDTESSHGRYTQRAKSVTFKDLVKFHGHACDGLFRGASAMAVAMPVLFPDGVIDRTDLRVLSRNSPCLGDVAAYLTGGRVRFNSQDVQNTPGVWFIIQQMSTGNTIQVAENAGVYPQELSDEEAQLVSSRLANPEQLDRLQTAQWHWVQSVLLKTPWEELYTVQEIPQFVWQDVSYDHIGLRTDVLFKNVPRTHDS</sequence>
<dbReference type="EMBL" id="PXYW01000030">
    <property type="protein sequence ID" value="PSR32864.1"/>
    <property type="molecule type" value="Genomic_DNA"/>
</dbReference>
<feature type="domain" description="Formylmethanofuran dehydrogenase subunit E" evidence="1">
    <location>
        <begin position="57"/>
        <end position="193"/>
    </location>
</feature>